<dbReference type="InterPro" id="IPR001005">
    <property type="entry name" value="SANT/Myb"/>
</dbReference>
<feature type="region of interest" description="Disordered" evidence="1">
    <location>
        <begin position="19"/>
        <end position="39"/>
    </location>
</feature>
<name>A0A9K3HF54_HELAN</name>
<reference evidence="2" key="1">
    <citation type="journal article" date="2017" name="Nature">
        <title>The sunflower genome provides insights into oil metabolism, flowering and Asterid evolution.</title>
        <authorList>
            <person name="Badouin H."/>
            <person name="Gouzy J."/>
            <person name="Grassa C.J."/>
            <person name="Murat F."/>
            <person name="Staton S.E."/>
            <person name="Cottret L."/>
            <person name="Lelandais-Briere C."/>
            <person name="Owens G.L."/>
            <person name="Carrere S."/>
            <person name="Mayjonade B."/>
            <person name="Legrand L."/>
            <person name="Gill N."/>
            <person name="Kane N.C."/>
            <person name="Bowers J.E."/>
            <person name="Hubner S."/>
            <person name="Bellec A."/>
            <person name="Berard A."/>
            <person name="Berges H."/>
            <person name="Blanchet N."/>
            <person name="Boniface M.C."/>
            <person name="Brunel D."/>
            <person name="Catrice O."/>
            <person name="Chaidir N."/>
            <person name="Claudel C."/>
            <person name="Donnadieu C."/>
            <person name="Faraut T."/>
            <person name="Fievet G."/>
            <person name="Helmstetter N."/>
            <person name="King M."/>
            <person name="Knapp S.J."/>
            <person name="Lai Z."/>
            <person name="Le Paslier M.C."/>
            <person name="Lippi Y."/>
            <person name="Lorenzon L."/>
            <person name="Mandel J.R."/>
            <person name="Marage G."/>
            <person name="Marchand G."/>
            <person name="Marquand E."/>
            <person name="Bret-Mestries E."/>
            <person name="Morien E."/>
            <person name="Nambeesan S."/>
            <person name="Nguyen T."/>
            <person name="Pegot-Espagnet P."/>
            <person name="Pouilly N."/>
            <person name="Raftis F."/>
            <person name="Sallet E."/>
            <person name="Schiex T."/>
            <person name="Thomas J."/>
            <person name="Vandecasteele C."/>
            <person name="Vares D."/>
            <person name="Vear F."/>
            <person name="Vautrin S."/>
            <person name="Crespi M."/>
            <person name="Mangin B."/>
            <person name="Burke J.M."/>
            <person name="Salse J."/>
            <person name="Munos S."/>
            <person name="Vincourt P."/>
            <person name="Rieseberg L.H."/>
            <person name="Langlade N.B."/>
        </authorList>
    </citation>
    <scope>NUCLEOTIDE SEQUENCE</scope>
    <source>
        <tissue evidence="2">Leaves</tissue>
    </source>
</reference>
<evidence type="ECO:0000256" key="1">
    <source>
        <dbReference type="SAM" id="MobiDB-lite"/>
    </source>
</evidence>
<proteinExistence type="predicted"/>
<protein>
    <submittedName>
        <fullName evidence="2">SANT/Myb domain-containing protein</fullName>
    </submittedName>
</protein>
<comment type="caution">
    <text evidence="2">The sequence shown here is derived from an EMBL/GenBank/DDBJ whole genome shotgun (WGS) entry which is preliminary data.</text>
</comment>
<dbReference type="Proteomes" id="UP000215914">
    <property type="component" value="Unassembled WGS sequence"/>
</dbReference>
<dbReference type="GO" id="GO:0000118">
    <property type="term" value="C:histone deacetylase complex"/>
    <property type="evidence" value="ECO:0000318"/>
    <property type="project" value="GO_Central"/>
</dbReference>
<accession>A0A9K3HF54</accession>
<evidence type="ECO:0000313" key="3">
    <source>
        <dbReference type="Proteomes" id="UP000215914"/>
    </source>
</evidence>
<gene>
    <name evidence="2" type="ORF">HanXRQr2_Chr12g0532621</name>
</gene>
<dbReference type="OrthoDB" id="1908944at2759"/>
<sequence length="385" mass="43527">MGTKRPFDENLQEFVKYPKHVENGNKPVSFGEEKQSPEPPQNVMVENVFEISAPLPSVSSITDREEAPEPGLGPTFCPNLFSDFFEFNMPRRSLVHFDDTYASLLNCSPRKEVPIGPDHQAHVPKFDSDSARNYITEISTGVLVISNQEDEAVTVQTDCECMDNGSIRCVQQHVNEARLNLKESLGLEKFVNLGFNTMGEEVACNWTDEEQHFQDIIYSNPVSHGKKFWEVLSVEFPTRTKNDLVSYYFNVFIYRRRAIQNRSQLLAIDSDDDEWWGTKRGSTENEDFVDHGDHDHDSVSEDGDNVKENKLVKEGPSSNIHDNKVTSQSDQEKEKPVVAQNVGLKSESYLHWDPPYSTMGSTKGVDLLPTCSMIEEIFGSSGKST</sequence>
<feature type="compositionally biased region" description="Basic and acidic residues" evidence="1">
    <location>
        <begin position="288"/>
        <end position="313"/>
    </location>
</feature>
<keyword evidence="3" id="KW-1185">Reference proteome</keyword>
<dbReference type="CDD" id="cd00167">
    <property type="entry name" value="SANT"/>
    <property type="match status" value="1"/>
</dbReference>
<evidence type="ECO:0000313" key="2">
    <source>
        <dbReference type="EMBL" id="KAF5777178.1"/>
    </source>
</evidence>
<feature type="region of interest" description="Disordered" evidence="1">
    <location>
        <begin position="280"/>
        <end position="336"/>
    </location>
</feature>
<reference evidence="2" key="2">
    <citation type="submission" date="2020-06" db="EMBL/GenBank/DDBJ databases">
        <title>Helianthus annuus Genome sequencing and assembly Release 2.</title>
        <authorList>
            <person name="Gouzy J."/>
            <person name="Langlade N."/>
            <person name="Munos S."/>
        </authorList>
    </citation>
    <scope>NUCLEOTIDE SEQUENCE</scope>
    <source>
        <tissue evidence="2">Leaves</tissue>
    </source>
</reference>
<organism evidence="2 3">
    <name type="scientific">Helianthus annuus</name>
    <name type="common">Common sunflower</name>
    <dbReference type="NCBI Taxonomy" id="4232"/>
    <lineage>
        <taxon>Eukaryota</taxon>
        <taxon>Viridiplantae</taxon>
        <taxon>Streptophyta</taxon>
        <taxon>Embryophyta</taxon>
        <taxon>Tracheophyta</taxon>
        <taxon>Spermatophyta</taxon>
        <taxon>Magnoliopsida</taxon>
        <taxon>eudicotyledons</taxon>
        <taxon>Gunneridae</taxon>
        <taxon>Pentapetalae</taxon>
        <taxon>asterids</taxon>
        <taxon>campanulids</taxon>
        <taxon>Asterales</taxon>
        <taxon>Asteraceae</taxon>
        <taxon>Asteroideae</taxon>
        <taxon>Heliantheae alliance</taxon>
        <taxon>Heliantheae</taxon>
        <taxon>Helianthus</taxon>
    </lineage>
</organism>
<dbReference type="Gramene" id="mRNA:HanXRQr2_Chr12g0532621">
    <property type="protein sequence ID" value="CDS:HanXRQr2_Chr12g0532621.1"/>
    <property type="gene ID" value="HanXRQr2_Chr12g0532621"/>
</dbReference>
<dbReference type="EMBL" id="MNCJ02000327">
    <property type="protein sequence ID" value="KAF5777178.1"/>
    <property type="molecule type" value="Genomic_DNA"/>
</dbReference>
<dbReference type="AlphaFoldDB" id="A0A9K3HF54"/>
<dbReference type="PANTHER" id="PTHR46872:SF11">
    <property type="entry name" value="TRANSCRIPTION FACTOR MYB FAMILY"/>
    <property type="match status" value="1"/>
</dbReference>
<feature type="compositionally biased region" description="Polar residues" evidence="1">
    <location>
        <begin position="316"/>
        <end position="329"/>
    </location>
</feature>
<dbReference type="PANTHER" id="PTHR46872">
    <property type="entry name" value="DNA BINDING PROTEIN"/>
    <property type="match status" value="1"/>
</dbReference>